<dbReference type="AlphaFoldDB" id="A0A7S3PCJ1"/>
<feature type="signal peptide" evidence="1">
    <location>
        <begin position="1"/>
        <end position="17"/>
    </location>
</feature>
<name>A0A7S3PCJ1_9STRA</name>
<dbReference type="EMBL" id="HBIM01020734">
    <property type="protein sequence ID" value="CAE0418671.1"/>
    <property type="molecule type" value="Transcribed_RNA"/>
</dbReference>
<gene>
    <name evidence="2" type="ORF">ACOF00016_LOCUS15539</name>
</gene>
<reference evidence="2" key="1">
    <citation type="submission" date="2021-01" db="EMBL/GenBank/DDBJ databases">
        <authorList>
            <person name="Corre E."/>
            <person name="Pelletier E."/>
            <person name="Niang G."/>
            <person name="Scheremetjew M."/>
            <person name="Finn R."/>
            <person name="Kale V."/>
            <person name="Holt S."/>
            <person name="Cochrane G."/>
            <person name="Meng A."/>
            <person name="Brown T."/>
            <person name="Cohen L."/>
        </authorList>
    </citation>
    <scope>NUCLEOTIDE SEQUENCE</scope>
    <source>
        <strain evidence="2">CCMP127</strain>
    </source>
</reference>
<sequence length="224" mass="25813">MKLLLLLSLLVPNSVFGYLVGPPSSGTHTRSHNNNRLRSFEAQELRFQLDAMNDARIRVSDIDKHRRQELVSFADKLISYQSPVDTKDVPNHLVNTKWRLAFTSDDHVLKTWHHHARSIHLEFQEKSLVHYIVSMGKKFLPIQHRLRWESDASSGRVVFSAADSIKDRMETMHDAAIDRMGFLKTCKPGIETVYFDGDIWIERSLGSTGEPFSNIYLREPLEKA</sequence>
<keyword evidence="1" id="KW-0732">Signal</keyword>
<evidence type="ECO:0008006" key="3">
    <source>
        <dbReference type="Google" id="ProtNLM"/>
    </source>
</evidence>
<accession>A0A7S3PCJ1</accession>
<evidence type="ECO:0000313" key="2">
    <source>
        <dbReference type="EMBL" id="CAE0418671.1"/>
    </source>
</evidence>
<protein>
    <recommendedName>
        <fullName evidence="3">Plastid lipid-associated protein/fibrillin conserved domain-containing protein</fullName>
    </recommendedName>
</protein>
<organism evidence="2">
    <name type="scientific">Amphora coffeiformis</name>
    <dbReference type="NCBI Taxonomy" id="265554"/>
    <lineage>
        <taxon>Eukaryota</taxon>
        <taxon>Sar</taxon>
        <taxon>Stramenopiles</taxon>
        <taxon>Ochrophyta</taxon>
        <taxon>Bacillariophyta</taxon>
        <taxon>Bacillariophyceae</taxon>
        <taxon>Bacillariophycidae</taxon>
        <taxon>Thalassiophysales</taxon>
        <taxon>Catenulaceae</taxon>
        <taxon>Amphora</taxon>
    </lineage>
</organism>
<evidence type="ECO:0000256" key="1">
    <source>
        <dbReference type="SAM" id="SignalP"/>
    </source>
</evidence>
<proteinExistence type="predicted"/>
<feature type="chain" id="PRO_5030607444" description="Plastid lipid-associated protein/fibrillin conserved domain-containing protein" evidence="1">
    <location>
        <begin position="18"/>
        <end position="224"/>
    </location>
</feature>